<dbReference type="FunFam" id="3.40.50.720:FF:000281">
    <property type="entry name" value="Uncharacterized oxidoreductase YIR035C"/>
    <property type="match status" value="1"/>
</dbReference>
<dbReference type="OrthoDB" id="153074at2759"/>
<reference evidence="4" key="1">
    <citation type="submission" date="2020-12" db="EMBL/GenBank/DDBJ databases">
        <title>Metabolic potential, ecology and presence of endohyphal bacteria is reflected in genomic diversity of Mucoromycotina.</title>
        <authorList>
            <person name="Muszewska A."/>
            <person name="Okrasinska A."/>
            <person name="Steczkiewicz K."/>
            <person name="Drgas O."/>
            <person name="Orlowska M."/>
            <person name="Perlinska-Lenart U."/>
            <person name="Aleksandrzak-Piekarczyk T."/>
            <person name="Szatraj K."/>
            <person name="Zielenkiewicz U."/>
            <person name="Pilsyk S."/>
            <person name="Malc E."/>
            <person name="Mieczkowski P."/>
            <person name="Kruszewska J.S."/>
            <person name="Biernat P."/>
            <person name="Pawlowska J."/>
        </authorList>
    </citation>
    <scope>NUCLEOTIDE SEQUENCE</scope>
    <source>
        <strain evidence="4">CBS 226.32</strain>
    </source>
</reference>
<keyword evidence="3" id="KW-0560">Oxidoreductase</keyword>
<dbReference type="EMBL" id="JAEPRC010000023">
    <property type="protein sequence ID" value="KAG2214588.1"/>
    <property type="molecule type" value="Genomic_DNA"/>
</dbReference>
<dbReference type="Proteomes" id="UP000650833">
    <property type="component" value="Unassembled WGS sequence"/>
</dbReference>
<dbReference type="PANTHER" id="PTHR43008">
    <property type="entry name" value="BENZIL REDUCTASE"/>
    <property type="match status" value="1"/>
</dbReference>
<dbReference type="InterPro" id="IPR036291">
    <property type="entry name" value="NAD(P)-bd_dom_sf"/>
</dbReference>
<dbReference type="AlphaFoldDB" id="A0A8H7RRS1"/>
<keyword evidence="5" id="KW-1185">Reference proteome</keyword>
<keyword evidence="2" id="KW-0521">NADP</keyword>
<evidence type="ECO:0000313" key="4">
    <source>
        <dbReference type="EMBL" id="KAG2214588.1"/>
    </source>
</evidence>
<dbReference type="Gene3D" id="3.40.50.720">
    <property type="entry name" value="NAD(P)-binding Rossmann-like Domain"/>
    <property type="match status" value="1"/>
</dbReference>
<sequence length="258" mass="27932">MSSKVIIITGASKGIGKAATLEAITKFDAKVVAIARSEALLEKLKSQVESDFGKGNHLEYVVGDVCDEKVIHKAVNIALDKWGRLDSVVANAGVLEPIAPISDGPVEGWKRLFDINVFSIITLVQFALPSLRKYKGSIIIVSSGAALKGYKGWGAYGASKATVNHIANTLSVEEPDVTTIAIRPGVVDTEMQNLIRSEGEQGMKEDHAKFIELHRTGNLVQPQDPGHVLVALANNPPKELSGQMYSWNDEEMKPFNRS</sequence>
<evidence type="ECO:0008006" key="6">
    <source>
        <dbReference type="Google" id="ProtNLM"/>
    </source>
</evidence>
<evidence type="ECO:0000256" key="3">
    <source>
        <dbReference type="ARBA" id="ARBA00023002"/>
    </source>
</evidence>
<dbReference type="Pfam" id="PF00106">
    <property type="entry name" value="adh_short"/>
    <property type="match status" value="1"/>
</dbReference>
<evidence type="ECO:0000313" key="5">
    <source>
        <dbReference type="Proteomes" id="UP000650833"/>
    </source>
</evidence>
<dbReference type="PRINTS" id="PR00081">
    <property type="entry name" value="GDHRDH"/>
</dbReference>
<proteinExistence type="inferred from homology"/>
<organism evidence="4 5">
    <name type="scientific">Mucor plumbeus</name>
    <dbReference type="NCBI Taxonomy" id="97098"/>
    <lineage>
        <taxon>Eukaryota</taxon>
        <taxon>Fungi</taxon>
        <taxon>Fungi incertae sedis</taxon>
        <taxon>Mucoromycota</taxon>
        <taxon>Mucoromycotina</taxon>
        <taxon>Mucoromycetes</taxon>
        <taxon>Mucorales</taxon>
        <taxon>Mucorineae</taxon>
        <taxon>Mucoraceae</taxon>
        <taxon>Mucor</taxon>
    </lineage>
</organism>
<dbReference type="GO" id="GO:0050664">
    <property type="term" value="F:oxidoreductase activity, acting on NAD(P)H, oxygen as acceptor"/>
    <property type="evidence" value="ECO:0007669"/>
    <property type="project" value="TreeGrafter"/>
</dbReference>
<dbReference type="PANTHER" id="PTHR43008:SF8">
    <property type="entry name" value="BENZIL REDUCTASE ((S)-BENZOIN FORMING) IRC24"/>
    <property type="match status" value="1"/>
</dbReference>
<dbReference type="SUPFAM" id="SSF51735">
    <property type="entry name" value="NAD(P)-binding Rossmann-fold domains"/>
    <property type="match status" value="1"/>
</dbReference>
<gene>
    <name evidence="4" type="ORF">INT46_008133</name>
</gene>
<evidence type="ECO:0000256" key="2">
    <source>
        <dbReference type="ARBA" id="ARBA00022857"/>
    </source>
</evidence>
<comment type="similarity">
    <text evidence="1">Belongs to the short-chain dehydrogenases/reductases (SDR) family.</text>
</comment>
<name>A0A8H7RRS1_9FUNG</name>
<evidence type="ECO:0000256" key="1">
    <source>
        <dbReference type="ARBA" id="ARBA00006484"/>
    </source>
</evidence>
<protein>
    <recommendedName>
        <fullName evidence="6">NAD(P)-binding protein</fullName>
    </recommendedName>
</protein>
<dbReference type="CDD" id="cd05367">
    <property type="entry name" value="SPR-like_SDR_c"/>
    <property type="match status" value="1"/>
</dbReference>
<comment type="caution">
    <text evidence="4">The sequence shown here is derived from an EMBL/GenBank/DDBJ whole genome shotgun (WGS) entry which is preliminary data.</text>
</comment>
<accession>A0A8H7RRS1</accession>
<dbReference type="InterPro" id="IPR002347">
    <property type="entry name" value="SDR_fam"/>
</dbReference>